<dbReference type="EC" id="1.2.1.12" evidence="1"/>
<evidence type="ECO:0000313" key="1">
    <source>
        <dbReference type="EMBL" id="CAB3389928.1"/>
    </source>
</evidence>
<sequence>MALKKWRDLSMRMAINGFGRIGRNVFRAAYRRGDVEIAAVNDLTDAETLAMLLKYDSVHGIFDAEVRAEGDALVVNGKRIKVCAEADPTRLPWGELDIDVVVESTGRFRSREQAKAHLQAGAKKVIITAPAKNEDLTVVMGVNEGAYDPERHFIISNASCTTNCLAPLAKVLHEQFGIERGLMTTVHSYTNDQRILDFPHKDLRRARAAGLSIIPTTTGAAKAVALVLPELKGKLNGFAMRVPTPNVSVVDLVVDVRRSTTVDEVNAVLREAAEGPLNGILGYTDQPLVSRDFNGDPRSSVVDGLSTMVMEGTMIKAVAWYDNEWGYSNRVVDLAGYMARQGFPSREKALAALGV</sequence>
<keyword evidence="2" id="KW-1185">Reference proteome</keyword>
<dbReference type="Proteomes" id="UP000501793">
    <property type="component" value="Chromosome"/>
</dbReference>
<organism evidence="1 2">
    <name type="scientific">Kyrpidia spormannii</name>
    <dbReference type="NCBI Taxonomy" id="2055160"/>
    <lineage>
        <taxon>Bacteria</taxon>
        <taxon>Bacillati</taxon>
        <taxon>Bacillota</taxon>
        <taxon>Bacilli</taxon>
        <taxon>Bacillales</taxon>
        <taxon>Alicyclobacillaceae</taxon>
        <taxon>Kyrpidia</taxon>
    </lineage>
</organism>
<keyword evidence="1" id="KW-0560">Oxidoreductase</keyword>
<reference evidence="1" key="1">
    <citation type="submission" date="2020-04" db="EMBL/GenBank/DDBJ databases">
        <authorList>
            <person name="Hogendoorn C."/>
        </authorList>
    </citation>
    <scope>NUCLEOTIDE SEQUENCE</scope>
    <source>
        <strain evidence="1">FAVT5</strain>
    </source>
</reference>
<dbReference type="EMBL" id="LR792684">
    <property type="protein sequence ID" value="CAB3389928.1"/>
    <property type="molecule type" value="Genomic_DNA"/>
</dbReference>
<protein>
    <submittedName>
        <fullName evidence="1">Glyceraldehyde-3-phosphate dehydrogenase</fullName>
        <ecNumber evidence="1">1.2.1.12</ecNumber>
    </submittedName>
</protein>
<accession>A0ACA8Z5Y1</accession>
<evidence type="ECO:0000313" key="2">
    <source>
        <dbReference type="Proteomes" id="UP000501793"/>
    </source>
</evidence>
<proteinExistence type="predicted"/>
<name>A0ACA8Z5Y1_9BACL</name>
<gene>
    <name evidence="1" type="primary">gapA</name>
    <name evidence="1" type="ORF">FAVT5_0606</name>
</gene>